<keyword evidence="4 13" id="KW-0723">Serine/threonine-protein kinase</keyword>
<organism evidence="16">
    <name type="scientific">Brassica napus</name>
    <name type="common">Rape</name>
    <dbReference type="NCBI Taxonomy" id="3708"/>
    <lineage>
        <taxon>Eukaryota</taxon>
        <taxon>Viridiplantae</taxon>
        <taxon>Streptophyta</taxon>
        <taxon>Embryophyta</taxon>
        <taxon>Tracheophyta</taxon>
        <taxon>Spermatophyta</taxon>
        <taxon>Magnoliopsida</taxon>
        <taxon>eudicotyledons</taxon>
        <taxon>Gunneridae</taxon>
        <taxon>Pentapetalae</taxon>
        <taxon>rosids</taxon>
        <taxon>malvids</taxon>
        <taxon>Brassicales</taxon>
        <taxon>Brassicaceae</taxon>
        <taxon>Brassiceae</taxon>
        <taxon>Brassica</taxon>
    </lineage>
</organism>
<dbReference type="CDD" id="cd12195">
    <property type="entry name" value="CIPK_C"/>
    <property type="match status" value="1"/>
</dbReference>
<dbReference type="PROSITE" id="PS50816">
    <property type="entry name" value="NAF"/>
    <property type="match status" value="1"/>
</dbReference>
<feature type="domain" description="NAF" evidence="15">
    <location>
        <begin position="302"/>
        <end position="326"/>
    </location>
</feature>
<dbReference type="AlphaFoldDB" id="A0A816R7B1"/>
<dbReference type="Proteomes" id="UP001295469">
    <property type="component" value="Chromosome C01"/>
</dbReference>
<dbReference type="PANTHER" id="PTHR43895:SF114">
    <property type="entry name" value="NON-SPECIFIC SERINE_THREONINE PROTEIN KINASE"/>
    <property type="match status" value="1"/>
</dbReference>
<evidence type="ECO:0000256" key="6">
    <source>
        <dbReference type="ARBA" id="ARBA00022741"/>
    </source>
</evidence>
<dbReference type="InterPro" id="IPR000719">
    <property type="entry name" value="Prot_kinase_dom"/>
</dbReference>
<sequence>MVVRKVGKYELGRTIGEGTFAKVKFAQNTETGESVAMKIVDRNTILKRKMVDQIKREISIMKLVRHPCVVRLYEVLASRTKIYIILEYITGGELFDKIVRNGRLSEAEARKYFHQLIDGVDYCHSKGVYHRDLKPENLLLDSQGNLKISDFGLSALPEQGVTILKTTCGTPNYVAPEVLSHKGYNGAVADVWSCGVILYVLMAGYLPFDEMDLPTLYSKIDNADFSCPSYFALGAKALIRRILDPNPETRITIAEIRKDEWFAKDYTPVQVIDYEHVNLDDVYAAFDDPEERKEAQVGTGDTGPLTLNAFDLIILSQGLNLATLFDRGKESMKHQTRFISHKPANVVLSSMEVVSQSMGFKTHIRNYKMRVEGLSANKSSHFSVILEVFKVAPTFLMVDIQNAAGDAEEYLKFYKTFCGKLDDIIWKPPDASVRNRVTKTKSKRR</sequence>
<dbReference type="PROSITE" id="PS00107">
    <property type="entry name" value="PROTEIN_KINASE_ATP"/>
    <property type="match status" value="1"/>
</dbReference>
<dbReference type="Pfam" id="PF00069">
    <property type="entry name" value="Pkinase"/>
    <property type="match status" value="1"/>
</dbReference>
<feature type="binding site" evidence="12">
    <location>
        <position position="47"/>
    </location>
    <ligand>
        <name>ATP</name>
        <dbReference type="ChEBI" id="CHEBI:30616"/>
    </ligand>
</feature>
<evidence type="ECO:0000256" key="10">
    <source>
        <dbReference type="ARBA" id="ARBA00047899"/>
    </source>
</evidence>
<evidence type="ECO:0000256" key="12">
    <source>
        <dbReference type="PROSITE-ProRule" id="PRU10141"/>
    </source>
</evidence>
<comment type="cofactor">
    <cofactor evidence="1">
        <name>Mn(2+)</name>
        <dbReference type="ChEBI" id="CHEBI:29035"/>
    </cofactor>
</comment>
<gene>
    <name evidence="16" type="ORF">DARMORV10_C01P19730.1</name>
</gene>
<evidence type="ECO:0000259" key="15">
    <source>
        <dbReference type="PROSITE" id="PS50816"/>
    </source>
</evidence>
<proteinExistence type="inferred from homology"/>
<dbReference type="Gene3D" id="1.10.510.10">
    <property type="entry name" value="Transferase(Phosphotransferase) domain 1"/>
    <property type="match status" value="1"/>
</dbReference>
<dbReference type="GO" id="GO:0004674">
    <property type="term" value="F:protein serine/threonine kinase activity"/>
    <property type="evidence" value="ECO:0007669"/>
    <property type="project" value="UniProtKB-KW"/>
</dbReference>
<dbReference type="InterPro" id="IPR018451">
    <property type="entry name" value="NAF/FISL_domain"/>
</dbReference>
<dbReference type="EMBL" id="HG994365">
    <property type="protein sequence ID" value="CAF2071415.1"/>
    <property type="molecule type" value="Genomic_DNA"/>
</dbReference>
<dbReference type="InterPro" id="IPR011009">
    <property type="entry name" value="Kinase-like_dom_sf"/>
</dbReference>
<comment type="similarity">
    <text evidence="2">Belongs to the protein kinase superfamily. CAMK Ser/Thr protein kinase family. SNF1 subfamily.</text>
</comment>
<feature type="domain" description="Protein kinase" evidence="14">
    <location>
        <begin position="9"/>
        <end position="262"/>
    </location>
</feature>
<dbReference type="FunFam" id="3.30.200.20:FF:000096">
    <property type="entry name" value="Non-specific serine/threonine protein kinase"/>
    <property type="match status" value="1"/>
</dbReference>
<evidence type="ECO:0000313" key="16">
    <source>
        <dbReference type="EMBL" id="CAF2071415.1"/>
    </source>
</evidence>
<evidence type="ECO:0000256" key="4">
    <source>
        <dbReference type="ARBA" id="ARBA00022527"/>
    </source>
</evidence>
<dbReference type="GO" id="GO:0007165">
    <property type="term" value="P:signal transduction"/>
    <property type="evidence" value="ECO:0007669"/>
    <property type="project" value="InterPro"/>
</dbReference>
<reference evidence="16" key="1">
    <citation type="submission" date="2021-01" db="EMBL/GenBank/DDBJ databases">
        <authorList>
            <consortium name="Genoscope - CEA"/>
            <person name="William W."/>
        </authorList>
    </citation>
    <scope>NUCLEOTIDE SEQUENCE</scope>
</reference>
<keyword evidence="7" id="KW-0418">Kinase</keyword>
<evidence type="ECO:0000256" key="3">
    <source>
        <dbReference type="ARBA" id="ARBA00012513"/>
    </source>
</evidence>
<dbReference type="PROSITE" id="PS00108">
    <property type="entry name" value="PROTEIN_KINASE_ST"/>
    <property type="match status" value="1"/>
</dbReference>
<dbReference type="Pfam" id="PF03822">
    <property type="entry name" value="NAF"/>
    <property type="match status" value="1"/>
</dbReference>
<dbReference type="InterPro" id="IPR004041">
    <property type="entry name" value="NAF_dom"/>
</dbReference>
<evidence type="ECO:0000256" key="1">
    <source>
        <dbReference type="ARBA" id="ARBA00001936"/>
    </source>
</evidence>
<dbReference type="InterPro" id="IPR017441">
    <property type="entry name" value="Protein_kinase_ATP_BS"/>
</dbReference>
<evidence type="ECO:0000259" key="14">
    <source>
        <dbReference type="PROSITE" id="PS50011"/>
    </source>
</evidence>
<keyword evidence="8 12" id="KW-0067">ATP-binding</keyword>
<keyword evidence="6 12" id="KW-0547">Nucleotide-binding</keyword>
<evidence type="ECO:0000256" key="13">
    <source>
        <dbReference type="RuleBase" id="RU000304"/>
    </source>
</evidence>
<dbReference type="InterPro" id="IPR008271">
    <property type="entry name" value="Ser/Thr_kinase_AS"/>
</dbReference>
<comment type="catalytic activity">
    <reaction evidence="11">
        <text>L-seryl-[protein] + ATP = O-phospho-L-seryl-[protein] + ADP + H(+)</text>
        <dbReference type="Rhea" id="RHEA:17989"/>
        <dbReference type="Rhea" id="RHEA-COMP:9863"/>
        <dbReference type="Rhea" id="RHEA-COMP:11604"/>
        <dbReference type="ChEBI" id="CHEBI:15378"/>
        <dbReference type="ChEBI" id="CHEBI:29999"/>
        <dbReference type="ChEBI" id="CHEBI:30616"/>
        <dbReference type="ChEBI" id="CHEBI:83421"/>
        <dbReference type="ChEBI" id="CHEBI:456216"/>
        <dbReference type="EC" id="2.7.11.1"/>
    </reaction>
</comment>
<evidence type="ECO:0000256" key="9">
    <source>
        <dbReference type="ARBA" id="ARBA00023211"/>
    </source>
</evidence>
<dbReference type="EC" id="2.7.11.1" evidence="3"/>
<accession>A0A816R7B1</accession>
<evidence type="ECO:0000256" key="5">
    <source>
        <dbReference type="ARBA" id="ARBA00022679"/>
    </source>
</evidence>
<evidence type="ECO:0000256" key="8">
    <source>
        <dbReference type="ARBA" id="ARBA00022840"/>
    </source>
</evidence>
<dbReference type="SUPFAM" id="SSF56112">
    <property type="entry name" value="Protein kinase-like (PK-like)"/>
    <property type="match status" value="1"/>
</dbReference>
<dbReference type="PROSITE" id="PS50011">
    <property type="entry name" value="PROTEIN_KINASE_DOM"/>
    <property type="match status" value="1"/>
</dbReference>
<name>A0A816R7B1_BRANA</name>
<evidence type="ECO:0000256" key="7">
    <source>
        <dbReference type="ARBA" id="ARBA00022777"/>
    </source>
</evidence>
<dbReference type="Gene3D" id="3.30.310.80">
    <property type="entry name" value="Kinase associated domain 1, KA1"/>
    <property type="match status" value="1"/>
</dbReference>
<keyword evidence="9" id="KW-0464">Manganese</keyword>
<protein>
    <recommendedName>
        <fullName evidence="3">non-specific serine/threonine protein kinase</fullName>
        <ecNumber evidence="3">2.7.11.1</ecNumber>
    </recommendedName>
</protein>
<dbReference type="SMART" id="SM00220">
    <property type="entry name" value="S_TKc"/>
    <property type="match status" value="1"/>
</dbReference>
<dbReference type="PANTHER" id="PTHR43895">
    <property type="entry name" value="CALCIUM/CALMODULIN-DEPENDENT PROTEIN KINASE KINASE-RELATED"/>
    <property type="match status" value="1"/>
</dbReference>
<dbReference type="KEGG" id="bna:106396645"/>
<dbReference type="GO" id="GO:0005524">
    <property type="term" value="F:ATP binding"/>
    <property type="evidence" value="ECO:0007669"/>
    <property type="project" value="UniProtKB-UniRule"/>
</dbReference>
<evidence type="ECO:0000256" key="11">
    <source>
        <dbReference type="ARBA" id="ARBA00048679"/>
    </source>
</evidence>
<dbReference type="FunFam" id="3.30.310.80:FF:000005">
    <property type="entry name" value="Non-specific serine/threonine protein kinase"/>
    <property type="match status" value="1"/>
</dbReference>
<dbReference type="OrthoDB" id="193931at2759"/>
<keyword evidence="5" id="KW-0808">Transferase</keyword>
<comment type="catalytic activity">
    <reaction evidence="10">
        <text>L-threonyl-[protein] + ATP = O-phospho-L-threonyl-[protein] + ADP + H(+)</text>
        <dbReference type="Rhea" id="RHEA:46608"/>
        <dbReference type="Rhea" id="RHEA-COMP:11060"/>
        <dbReference type="Rhea" id="RHEA-COMP:11605"/>
        <dbReference type="ChEBI" id="CHEBI:15378"/>
        <dbReference type="ChEBI" id="CHEBI:30013"/>
        <dbReference type="ChEBI" id="CHEBI:30616"/>
        <dbReference type="ChEBI" id="CHEBI:61977"/>
        <dbReference type="ChEBI" id="CHEBI:456216"/>
        <dbReference type="EC" id="2.7.11.1"/>
    </reaction>
</comment>
<dbReference type="FunFam" id="1.10.510.10:FF:000279">
    <property type="entry name" value="Non-specific serine/threonine protein kinase"/>
    <property type="match status" value="1"/>
</dbReference>
<evidence type="ECO:0000256" key="2">
    <source>
        <dbReference type="ARBA" id="ARBA00006234"/>
    </source>
</evidence>